<sequence length="86" mass="9658">MKKLLFIAALGVAGFASAKGGVEKVNSKTKEITATKKTKKAKKKYEMQCGTFQASCTSAYTCQDWSPGQWIHWGEQIQNNYCEMNW</sequence>
<dbReference type="AlphaFoldDB" id="A0A316WYB1"/>
<keyword evidence="3" id="KW-1185">Reference proteome</keyword>
<protein>
    <submittedName>
        <fullName evidence="2">Uncharacterized protein</fullName>
    </submittedName>
</protein>
<proteinExistence type="predicted"/>
<accession>A0A316WYB1</accession>
<evidence type="ECO:0000256" key="1">
    <source>
        <dbReference type="SAM" id="SignalP"/>
    </source>
</evidence>
<feature type="signal peptide" evidence="1">
    <location>
        <begin position="1"/>
        <end position="18"/>
    </location>
</feature>
<dbReference type="RefSeq" id="WP_109619520.1">
    <property type="nucleotide sequence ID" value="NZ_PPEI02000002.1"/>
</dbReference>
<name>A0A316WYB1_9FLAO</name>
<dbReference type="OrthoDB" id="1263817at2"/>
<keyword evidence="1" id="KW-0732">Signal</keyword>
<dbReference type="EMBL" id="PPEI02000002">
    <property type="protein sequence ID" value="PWN66119.1"/>
    <property type="molecule type" value="Genomic_DNA"/>
</dbReference>
<evidence type="ECO:0000313" key="3">
    <source>
        <dbReference type="Proteomes" id="UP000236182"/>
    </source>
</evidence>
<dbReference type="Proteomes" id="UP000236182">
    <property type="component" value="Unassembled WGS sequence"/>
</dbReference>
<feature type="chain" id="PRO_5016463484" evidence="1">
    <location>
        <begin position="19"/>
        <end position="86"/>
    </location>
</feature>
<reference evidence="2" key="1">
    <citation type="submission" date="2018-04" db="EMBL/GenBank/DDBJ databases">
        <title>Draft Genome Sequences of Chryseobacterium lactis NCTC11390T isolated from milk, Chryseobacterium oncorhynchi 701B-08T from rainbow trout, and Chryseobacterium viscerum 687B-08T from diseased fish.</title>
        <authorList>
            <person name="Jeong J.-J."/>
            <person name="Lee Y.J."/>
            <person name="Pathiraja D."/>
            <person name="Park B."/>
            <person name="Choi I.-G."/>
            <person name="Kim K.D."/>
        </authorList>
    </citation>
    <scope>NUCLEOTIDE SEQUENCE [LARGE SCALE GENOMIC DNA]</scope>
    <source>
        <strain evidence="2">701B-08</strain>
    </source>
</reference>
<organism evidence="2 3">
    <name type="scientific">Chryseobacterium oncorhynchi</name>
    <dbReference type="NCBI Taxonomy" id="741074"/>
    <lineage>
        <taxon>Bacteria</taxon>
        <taxon>Pseudomonadati</taxon>
        <taxon>Bacteroidota</taxon>
        <taxon>Flavobacteriia</taxon>
        <taxon>Flavobacteriales</taxon>
        <taxon>Weeksellaceae</taxon>
        <taxon>Chryseobacterium group</taxon>
        <taxon>Chryseobacterium</taxon>
    </lineage>
</organism>
<evidence type="ECO:0000313" key="2">
    <source>
        <dbReference type="EMBL" id="PWN66119.1"/>
    </source>
</evidence>
<gene>
    <name evidence="2" type="ORF">C1638_007005</name>
</gene>
<comment type="caution">
    <text evidence="2">The sequence shown here is derived from an EMBL/GenBank/DDBJ whole genome shotgun (WGS) entry which is preliminary data.</text>
</comment>